<keyword evidence="2" id="KW-1185">Reference proteome</keyword>
<evidence type="ECO:0000313" key="2">
    <source>
        <dbReference type="Proteomes" id="UP000509702"/>
    </source>
</evidence>
<name>A0A6N1AZD6_9PROT</name>
<dbReference type="KEGG" id="aoz:HUE56_09245"/>
<dbReference type="Proteomes" id="UP000509702">
    <property type="component" value="Chromosome"/>
</dbReference>
<proteinExistence type="predicted"/>
<gene>
    <name evidence="1" type="ORF">HUE56_09245</name>
</gene>
<dbReference type="AlphaFoldDB" id="A0A6N1AZD6"/>
<reference evidence="1 2" key="1">
    <citation type="submission" date="2020-06" db="EMBL/GenBank/DDBJ databases">
        <title>Complete genome of Azosprillum oryzae KACC14407.</title>
        <authorList>
            <person name="Kim M."/>
            <person name="Park Y.-J."/>
            <person name="Shin J.-H."/>
        </authorList>
    </citation>
    <scope>NUCLEOTIDE SEQUENCE [LARGE SCALE GENOMIC DNA]</scope>
    <source>
        <strain evidence="1 2">KACC 14407</strain>
    </source>
</reference>
<dbReference type="EMBL" id="CP054619">
    <property type="protein sequence ID" value="QKS53092.1"/>
    <property type="molecule type" value="Genomic_DNA"/>
</dbReference>
<protein>
    <submittedName>
        <fullName evidence="1">Uncharacterized protein</fullName>
    </submittedName>
</protein>
<accession>A0A6N1AZD6</accession>
<organism evidence="1 2">
    <name type="scientific">Azospirillum oryzae</name>
    <dbReference type="NCBI Taxonomy" id="286727"/>
    <lineage>
        <taxon>Bacteria</taxon>
        <taxon>Pseudomonadati</taxon>
        <taxon>Pseudomonadota</taxon>
        <taxon>Alphaproteobacteria</taxon>
        <taxon>Rhodospirillales</taxon>
        <taxon>Azospirillaceae</taxon>
        <taxon>Azospirillum</taxon>
    </lineage>
</organism>
<sequence>MALVLAFLPLGGCQTDSKQQVMAVDKSQVELRAIQTRAFDTSDRNLTIRTVISSLQDLGFVIDKADEQLGIISGTKLSGYAMRMTVTVRPRGKTQMSVRASAQYNLVAVSDAEPYQQFFAALSKAMFLTANEVD</sequence>
<dbReference type="OrthoDB" id="9788899at2"/>
<evidence type="ECO:0000313" key="1">
    <source>
        <dbReference type="EMBL" id="QKS53092.1"/>
    </source>
</evidence>